<dbReference type="Proteomes" id="UP000287547">
    <property type="component" value="Unassembled WGS sequence"/>
</dbReference>
<protein>
    <submittedName>
        <fullName evidence="1">Uncharacterized protein</fullName>
    </submittedName>
</protein>
<sequence>MRGMSFTERHSRPLPATLVDGWTIKPYQVTIGHEPIAAPTVAAAEEFLPKLLPDSLTHPSLVHEQADSPRYAFVVLHQGADALWLNLYTWVYQAILHVRAASSPLDAVAFSELTEPLIGCVWELPALVHERSAWVRHVMTPDRPDLDAYLADVLPAGPVGGP</sequence>
<accession>A0A428YAE0</accession>
<reference evidence="1 2" key="1">
    <citation type="submission" date="2018-05" db="EMBL/GenBank/DDBJ databases">
        <title>Evolution of GPA BGCs.</title>
        <authorList>
            <person name="Waglechner N."/>
            <person name="Wright G.D."/>
        </authorList>
    </citation>
    <scope>NUCLEOTIDE SEQUENCE [LARGE SCALE GENOMIC DNA]</scope>
    <source>
        <strain evidence="1 2">A82846</strain>
    </source>
</reference>
<name>A0A428YAE0_KIBAR</name>
<gene>
    <name evidence="1" type="ORF">DMH04_51080</name>
</gene>
<organism evidence="1 2">
    <name type="scientific">Kibdelosporangium aridum</name>
    <dbReference type="NCBI Taxonomy" id="2030"/>
    <lineage>
        <taxon>Bacteria</taxon>
        <taxon>Bacillati</taxon>
        <taxon>Actinomycetota</taxon>
        <taxon>Actinomycetes</taxon>
        <taxon>Pseudonocardiales</taxon>
        <taxon>Pseudonocardiaceae</taxon>
        <taxon>Kibdelosporangium</taxon>
    </lineage>
</organism>
<dbReference type="AlphaFoldDB" id="A0A428YAE0"/>
<evidence type="ECO:0000313" key="2">
    <source>
        <dbReference type="Proteomes" id="UP000287547"/>
    </source>
</evidence>
<proteinExistence type="predicted"/>
<evidence type="ECO:0000313" key="1">
    <source>
        <dbReference type="EMBL" id="RSM64583.1"/>
    </source>
</evidence>
<dbReference type="EMBL" id="QHKI01000095">
    <property type="protein sequence ID" value="RSM64583.1"/>
    <property type="molecule type" value="Genomic_DNA"/>
</dbReference>
<comment type="caution">
    <text evidence="1">The sequence shown here is derived from an EMBL/GenBank/DDBJ whole genome shotgun (WGS) entry which is preliminary data.</text>
</comment>